<evidence type="ECO:0000256" key="1">
    <source>
        <dbReference type="PROSITE-ProRule" id="PRU00723"/>
    </source>
</evidence>
<feature type="region of interest" description="Disordered" evidence="2">
    <location>
        <begin position="108"/>
        <end position="130"/>
    </location>
</feature>
<evidence type="ECO:0000256" key="2">
    <source>
        <dbReference type="SAM" id="MobiDB-lite"/>
    </source>
</evidence>
<comment type="caution">
    <text evidence="4">The sequence shown here is derived from an EMBL/GenBank/DDBJ whole genome shotgun (WGS) entry which is preliminary data.</text>
</comment>
<proteinExistence type="predicted"/>
<name>A0A9P6EF65_9AGAR</name>
<feature type="region of interest" description="Disordered" evidence="2">
    <location>
        <begin position="155"/>
        <end position="187"/>
    </location>
</feature>
<dbReference type="AlphaFoldDB" id="A0A9P6EF65"/>
<keyword evidence="1" id="KW-0862">Zinc</keyword>
<dbReference type="PROSITE" id="PS50103">
    <property type="entry name" value="ZF_C3H1"/>
    <property type="match status" value="1"/>
</dbReference>
<evidence type="ECO:0000313" key="5">
    <source>
        <dbReference type="Proteomes" id="UP000807306"/>
    </source>
</evidence>
<reference evidence="4" key="1">
    <citation type="submission" date="2020-11" db="EMBL/GenBank/DDBJ databases">
        <authorList>
            <consortium name="DOE Joint Genome Institute"/>
            <person name="Ahrendt S."/>
            <person name="Riley R."/>
            <person name="Andreopoulos W."/>
            <person name="Labutti K."/>
            <person name="Pangilinan J."/>
            <person name="Ruiz-Duenas F.J."/>
            <person name="Barrasa J.M."/>
            <person name="Sanchez-Garcia M."/>
            <person name="Camarero S."/>
            <person name="Miyauchi S."/>
            <person name="Serrano A."/>
            <person name="Linde D."/>
            <person name="Babiker R."/>
            <person name="Drula E."/>
            <person name="Ayuso-Fernandez I."/>
            <person name="Pacheco R."/>
            <person name="Padilla G."/>
            <person name="Ferreira P."/>
            <person name="Barriuso J."/>
            <person name="Kellner H."/>
            <person name="Castanera R."/>
            <person name="Alfaro M."/>
            <person name="Ramirez L."/>
            <person name="Pisabarro A.G."/>
            <person name="Kuo A."/>
            <person name="Tritt A."/>
            <person name="Lipzen A."/>
            <person name="He G."/>
            <person name="Yan M."/>
            <person name="Ng V."/>
            <person name="Cullen D."/>
            <person name="Martin F."/>
            <person name="Rosso M.-N."/>
            <person name="Henrissat B."/>
            <person name="Hibbett D."/>
            <person name="Martinez A.T."/>
            <person name="Grigoriev I.V."/>
        </authorList>
    </citation>
    <scope>NUCLEOTIDE SEQUENCE</scope>
    <source>
        <strain evidence="4">CBS 506.95</strain>
    </source>
</reference>
<dbReference type="GO" id="GO:0008270">
    <property type="term" value="F:zinc ion binding"/>
    <property type="evidence" value="ECO:0007669"/>
    <property type="project" value="UniProtKB-KW"/>
</dbReference>
<feature type="region of interest" description="Disordered" evidence="2">
    <location>
        <begin position="1"/>
        <end position="55"/>
    </location>
</feature>
<feature type="compositionally biased region" description="Polar residues" evidence="2">
    <location>
        <begin position="1"/>
        <end position="48"/>
    </location>
</feature>
<protein>
    <recommendedName>
        <fullName evidence="3">C3H1-type domain-containing protein</fullName>
    </recommendedName>
</protein>
<dbReference type="OrthoDB" id="2355984at2759"/>
<feature type="region of interest" description="Disordered" evidence="2">
    <location>
        <begin position="367"/>
        <end position="395"/>
    </location>
</feature>
<feature type="compositionally biased region" description="Basic and acidic residues" evidence="2">
    <location>
        <begin position="155"/>
        <end position="168"/>
    </location>
</feature>
<evidence type="ECO:0000313" key="4">
    <source>
        <dbReference type="EMBL" id="KAF9528413.1"/>
    </source>
</evidence>
<keyword evidence="1" id="KW-0479">Metal-binding</keyword>
<keyword evidence="5" id="KW-1185">Reference proteome</keyword>
<sequence>MSNGTLQQPITQFFQRSASQPAQSEGPEQTRSETFAATANGGQSSTDENGTRRRELDQIIEDFRCERSSRIDATQRVLELINSNPPLSDEAKETTFTSILAEISAIRSSKTHVPSGHRETVTPRTNIPRHNHEQMANGERATFDREVDELIDGIAKRPGDDDTADKQIPKRRRLEQSDMPWFESTFEGGTNDARRSCIQTCELLDKFNEDTKRCSFLARTSGKNPTGVPSTEWDKILRGEPLNLDHFLSSIHRVTVDEGRSTNVGDARITFGASEPKRKVSSASDWSTAWRAASRAIAKAFPHRVEELTRYGQHVESYFDAKQVTAHKHVLLYDIAVRNRVGSGTSYLLTDFIDFHDIYTATIPSDGVQHHSSTSAHGGSPNKKLPNGKPKTKKSDVCRKFNSEGGCAYQGCKYLHICKLCGEDGHPDHKCWQHEK</sequence>
<organism evidence="4 5">
    <name type="scientific">Crepidotus variabilis</name>
    <dbReference type="NCBI Taxonomy" id="179855"/>
    <lineage>
        <taxon>Eukaryota</taxon>
        <taxon>Fungi</taxon>
        <taxon>Dikarya</taxon>
        <taxon>Basidiomycota</taxon>
        <taxon>Agaricomycotina</taxon>
        <taxon>Agaricomycetes</taxon>
        <taxon>Agaricomycetidae</taxon>
        <taxon>Agaricales</taxon>
        <taxon>Agaricineae</taxon>
        <taxon>Crepidotaceae</taxon>
        <taxon>Crepidotus</taxon>
    </lineage>
</organism>
<evidence type="ECO:0000259" key="3">
    <source>
        <dbReference type="PROSITE" id="PS50103"/>
    </source>
</evidence>
<dbReference type="EMBL" id="MU157853">
    <property type="protein sequence ID" value="KAF9528413.1"/>
    <property type="molecule type" value="Genomic_DNA"/>
</dbReference>
<feature type="compositionally biased region" description="Low complexity" evidence="2">
    <location>
        <begin position="378"/>
        <end position="389"/>
    </location>
</feature>
<feature type="zinc finger region" description="C3H1-type" evidence="1">
    <location>
        <begin position="392"/>
        <end position="419"/>
    </location>
</feature>
<accession>A0A9P6EF65</accession>
<feature type="domain" description="C3H1-type" evidence="3">
    <location>
        <begin position="392"/>
        <end position="419"/>
    </location>
</feature>
<gene>
    <name evidence="4" type="ORF">CPB83DRAFT_766947</name>
</gene>
<dbReference type="Proteomes" id="UP000807306">
    <property type="component" value="Unassembled WGS sequence"/>
</dbReference>
<keyword evidence="1" id="KW-0863">Zinc-finger</keyword>
<dbReference type="InterPro" id="IPR000571">
    <property type="entry name" value="Znf_CCCH"/>
</dbReference>